<comment type="caution">
    <text evidence="2">The sequence shown here is derived from an EMBL/GenBank/DDBJ whole genome shotgun (WGS) entry which is preliminary data.</text>
</comment>
<name>A0A4Z2E828_9TELE</name>
<gene>
    <name evidence="2" type="primary">AGL_2</name>
    <name evidence="2" type="ORF">EYF80_065181</name>
</gene>
<evidence type="ECO:0000313" key="3">
    <source>
        <dbReference type="Proteomes" id="UP000314294"/>
    </source>
</evidence>
<reference evidence="2 3" key="1">
    <citation type="submission" date="2019-03" db="EMBL/GenBank/DDBJ databases">
        <title>First draft genome of Liparis tanakae, snailfish: a comprehensive survey of snailfish specific genes.</title>
        <authorList>
            <person name="Kim W."/>
            <person name="Song I."/>
            <person name="Jeong J.-H."/>
            <person name="Kim D."/>
            <person name="Kim S."/>
            <person name="Ryu S."/>
            <person name="Song J.Y."/>
            <person name="Lee S.K."/>
        </authorList>
    </citation>
    <scope>NUCLEOTIDE SEQUENCE [LARGE SCALE GENOMIC DNA]</scope>
    <source>
        <tissue evidence="2">Muscle</tissue>
    </source>
</reference>
<dbReference type="AlphaFoldDB" id="A0A4Z2E828"/>
<protein>
    <submittedName>
        <fullName evidence="2">Glycogen debranching enzyme</fullName>
    </submittedName>
</protein>
<organism evidence="2 3">
    <name type="scientific">Liparis tanakae</name>
    <name type="common">Tanaka's snailfish</name>
    <dbReference type="NCBI Taxonomy" id="230148"/>
    <lineage>
        <taxon>Eukaryota</taxon>
        <taxon>Metazoa</taxon>
        <taxon>Chordata</taxon>
        <taxon>Craniata</taxon>
        <taxon>Vertebrata</taxon>
        <taxon>Euteleostomi</taxon>
        <taxon>Actinopterygii</taxon>
        <taxon>Neopterygii</taxon>
        <taxon>Teleostei</taxon>
        <taxon>Neoteleostei</taxon>
        <taxon>Acanthomorphata</taxon>
        <taxon>Eupercaria</taxon>
        <taxon>Perciformes</taxon>
        <taxon>Cottioidei</taxon>
        <taxon>Cottales</taxon>
        <taxon>Liparidae</taxon>
        <taxon>Liparis</taxon>
    </lineage>
</organism>
<evidence type="ECO:0000256" key="1">
    <source>
        <dbReference type="SAM" id="MobiDB-lite"/>
    </source>
</evidence>
<keyword evidence="3" id="KW-1185">Reference proteome</keyword>
<sequence length="90" mass="10258">MTRSQLSVSSERRHGLGCSREPGVHVEDLPTMFPQHLKQIRVLMINATEKLERSLFRLEQGVRGQGPGVRGALGDEFRETFLLETPWRSL</sequence>
<evidence type="ECO:0000313" key="2">
    <source>
        <dbReference type="EMBL" id="TNN24694.1"/>
    </source>
</evidence>
<feature type="region of interest" description="Disordered" evidence="1">
    <location>
        <begin position="1"/>
        <end position="22"/>
    </location>
</feature>
<proteinExistence type="predicted"/>
<dbReference type="OrthoDB" id="10248904at2759"/>
<dbReference type="Proteomes" id="UP000314294">
    <property type="component" value="Unassembled WGS sequence"/>
</dbReference>
<dbReference type="EMBL" id="SRLO01014541">
    <property type="protein sequence ID" value="TNN24694.1"/>
    <property type="molecule type" value="Genomic_DNA"/>
</dbReference>
<accession>A0A4Z2E828</accession>